<dbReference type="Gene3D" id="3.90.960.10">
    <property type="entry name" value="YbaK/aminoacyl-tRNA synthetase-associated domain"/>
    <property type="match status" value="1"/>
</dbReference>
<dbReference type="Pfam" id="PF04073">
    <property type="entry name" value="tRNA_edit"/>
    <property type="match status" value="1"/>
</dbReference>
<keyword evidence="3" id="KW-1185">Reference proteome</keyword>
<feature type="domain" description="YbaK/aminoacyl-tRNA synthetase-associated" evidence="1">
    <location>
        <begin position="65"/>
        <end position="185"/>
    </location>
</feature>
<sequence length="199" mass="20299">MTQHTGPGDGTSAAAATATVLGTLEWAPAIEHPELLADATSQALARWALDVPEVAHEVLVAEIDPDLSDTAAMSDAYAIPLEASVNCVLVGGRREGTERVAALAVRASTRADVNGTVKKLLDVRKASFVPTDRAVADSGMEHGGITPVGLDASWPLLVDAAALTGTVVIGSGVRRSKLALPGALLATLPGARVVEGLAR</sequence>
<evidence type="ECO:0000313" key="2">
    <source>
        <dbReference type="EMBL" id="MBI9114972.1"/>
    </source>
</evidence>
<name>A0A934M743_9MICO</name>
<dbReference type="SUPFAM" id="SSF55826">
    <property type="entry name" value="YbaK/ProRS associated domain"/>
    <property type="match status" value="1"/>
</dbReference>
<dbReference type="GO" id="GO:0002161">
    <property type="term" value="F:aminoacyl-tRNA deacylase activity"/>
    <property type="evidence" value="ECO:0007669"/>
    <property type="project" value="InterPro"/>
</dbReference>
<organism evidence="2 3">
    <name type="scientific">Sanguibacter suaedae</name>
    <dbReference type="NCBI Taxonomy" id="2795737"/>
    <lineage>
        <taxon>Bacteria</taxon>
        <taxon>Bacillati</taxon>
        <taxon>Actinomycetota</taxon>
        <taxon>Actinomycetes</taxon>
        <taxon>Micrococcales</taxon>
        <taxon>Sanguibacteraceae</taxon>
        <taxon>Sanguibacter</taxon>
    </lineage>
</organism>
<reference evidence="2" key="1">
    <citation type="submission" date="2020-12" db="EMBL/GenBank/DDBJ databases">
        <title>Sanguibacter suaedae sp. nov., isolated from Suaeda aralocaspica.</title>
        <authorList>
            <person name="Ma Q."/>
        </authorList>
    </citation>
    <scope>NUCLEOTIDE SEQUENCE</scope>
    <source>
        <strain evidence="2">YZGR15</strain>
    </source>
</reference>
<evidence type="ECO:0000259" key="1">
    <source>
        <dbReference type="Pfam" id="PF04073"/>
    </source>
</evidence>
<proteinExistence type="predicted"/>
<dbReference type="AlphaFoldDB" id="A0A934M743"/>
<gene>
    <name evidence="2" type="ORF">JAV76_08105</name>
</gene>
<dbReference type="RefSeq" id="WP_198733533.1">
    <property type="nucleotide sequence ID" value="NZ_JAEINH010000005.1"/>
</dbReference>
<dbReference type="InterPro" id="IPR007214">
    <property type="entry name" value="YbaK/aa-tRNA-synth-assoc-dom"/>
</dbReference>
<comment type="caution">
    <text evidence="2">The sequence shown here is derived from an EMBL/GenBank/DDBJ whole genome shotgun (WGS) entry which is preliminary data.</text>
</comment>
<dbReference type="InterPro" id="IPR036754">
    <property type="entry name" value="YbaK/aa-tRNA-synt-asso_dom_sf"/>
</dbReference>
<dbReference type="Proteomes" id="UP000602087">
    <property type="component" value="Unassembled WGS sequence"/>
</dbReference>
<evidence type="ECO:0000313" key="3">
    <source>
        <dbReference type="Proteomes" id="UP000602087"/>
    </source>
</evidence>
<accession>A0A934M743</accession>
<protein>
    <recommendedName>
        <fullName evidence="1">YbaK/aminoacyl-tRNA synthetase-associated domain-containing protein</fullName>
    </recommendedName>
</protein>
<dbReference type="EMBL" id="JAEINH010000005">
    <property type="protein sequence ID" value="MBI9114972.1"/>
    <property type="molecule type" value="Genomic_DNA"/>
</dbReference>